<evidence type="ECO:0000313" key="1">
    <source>
        <dbReference type="EMBL" id="KJV63666.1"/>
    </source>
</evidence>
<evidence type="ECO:0000313" key="2">
    <source>
        <dbReference type="Proteomes" id="UP000033441"/>
    </source>
</evidence>
<accession>A0A0F3N7H5</accession>
<comment type="caution">
    <text evidence="1">The sequence shown here is derived from an EMBL/GenBank/DDBJ whole genome shotgun (WGS) entry which is preliminary data.</text>
</comment>
<protein>
    <submittedName>
        <fullName evidence="1">Uncharacterized protein</fullName>
    </submittedName>
</protein>
<dbReference type="Proteomes" id="UP000033441">
    <property type="component" value="Unassembled WGS sequence"/>
</dbReference>
<gene>
    <name evidence="1" type="ORF">APHMUC_0567</name>
</gene>
<name>A0A0F3N7H5_ANAPH</name>
<organism evidence="1 2">
    <name type="scientific">Anaplasma phagocytophilum str. ApMUC09</name>
    <dbReference type="NCBI Taxonomy" id="1359152"/>
    <lineage>
        <taxon>Bacteria</taxon>
        <taxon>Pseudomonadati</taxon>
        <taxon>Pseudomonadota</taxon>
        <taxon>Alphaproteobacteria</taxon>
        <taxon>Rickettsiales</taxon>
        <taxon>Anaplasmataceae</taxon>
        <taxon>Anaplasma</taxon>
        <taxon>phagocytophilum group</taxon>
    </lineage>
</organism>
<reference evidence="1 2" key="1">
    <citation type="submission" date="2015-02" db="EMBL/GenBank/DDBJ databases">
        <title>Genome Sequencing of Rickettsiales.</title>
        <authorList>
            <person name="Daugherty S.C."/>
            <person name="Su Q."/>
            <person name="Abolude K."/>
            <person name="Beier-Sexton M."/>
            <person name="Carlyon J.A."/>
            <person name="Carter R."/>
            <person name="Day N.P."/>
            <person name="Dumler S.J."/>
            <person name="Dyachenko V."/>
            <person name="Godinez A."/>
            <person name="Kurtti T.J."/>
            <person name="Lichay M."/>
            <person name="Mullins K.E."/>
            <person name="Ott S."/>
            <person name="Pappas-Brown V."/>
            <person name="Paris D.H."/>
            <person name="Patel P."/>
            <person name="Richards A.L."/>
            <person name="Sadzewicz L."/>
            <person name="Sears K."/>
            <person name="Seidman D."/>
            <person name="Sengamalay N."/>
            <person name="Stenos J."/>
            <person name="Tallon L.J."/>
            <person name="Vincent G."/>
            <person name="Fraser C.M."/>
            <person name="Munderloh U."/>
            <person name="Dunning-Hotopp J.C."/>
        </authorList>
    </citation>
    <scope>NUCLEOTIDE SEQUENCE [LARGE SCALE GENOMIC DNA]</scope>
    <source>
        <strain evidence="1 2">ApMUC09</strain>
    </source>
</reference>
<dbReference type="EMBL" id="LANV01000001">
    <property type="protein sequence ID" value="KJV63666.1"/>
    <property type="molecule type" value="Genomic_DNA"/>
</dbReference>
<sequence length="39" mass="4653">MIFWVLSRSSESKEGREQYVSCWIYLQRAGVLQEVEFVV</sequence>
<dbReference type="AlphaFoldDB" id="A0A0F3N7H5"/>
<proteinExistence type="predicted"/>